<comment type="catalytic activity">
    <reaction evidence="9">
        <text>Release of signal peptides from bacterial membrane prolipoproteins. Hydrolyzes -Xaa-Yaa-Zaa-|-(S,diacylglyceryl)Cys-, in which Xaa is hydrophobic (preferably Leu), and Yaa (Ala or Ser) and Zaa (Gly or Ala) have small, neutral side chains.</text>
        <dbReference type="EC" id="3.4.23.36"/>
    </reaction>
</comment>
<proteinExistence type="inferred from homology"/>
<evidence type="ECO:0000256" key="6">
    <source>
        <dbReference type="ARBA" id="ARBA00022801"/>
    </source>
</evidence>
<keyword evidence="5 9" id="KW-0064">Aspartyl protease</keyword>
<evidence type="ECO:0000256" key="8">
    <source>
        <dbReference type="ARBA" id="ARBA00023136"/>
    </source>
</evidence>
<evidence type="ECO:0000256" key="4">
    <source>
        <dbReference type="ARBA" id="ARBA00022692"/>
    </source>
</evidence>
<evidence type="ECO:0000256" key="3">
    <source>
        <dbReference type="ARBA" id="ARBA00022670"/>
    </source>
</evidence>
<comment type="caution">
    <text evidence="9">Lacks conserved residue(s) required for the propagation of feature annotation.</text>
</comment>
<keyword evidence="6 9" id="KW-0378">Hydrolase</keyword>
<accession>A0ABV1HIZ6</accession>
<evidence type="ECO:0000313" key="12">
    <source>
        <dbReference type="Proteomes" id="UP001437460"/>
    </source>
</evidence>
<comment type="caution">
    <text evidence="11">The sequence shown here is derived from an EMBL/GenBank/DDBJ whole genome shotgun (WGS) entry which is preliminary data.</text>
</comment>
<keyword evidence="12" id="KW-1185">Reference proteome</keyword>
<evidence type="ECO:0000256" key="7">
    <source>
        <dbReference type="ARBA" id="ARBA00022989"/>
    </source>
</evidence>
<dbReference type="EC" id="3.4.23.36" evidence="9"/>
<dbReference type="PANTHER" id="PTHR33695">
    <property type="entry name" value="LIPOPROTEIN SIGNAL PEPTIDASE"/>
    <property type="match status" value="1"/>
</dbReference>
<keyword evidence="2 9" id="KW-1003">Cell membrane</keyword>
<dbReference type="PRINTS" id="PR00781">
    <property type="entry name" value="LIPOSIGPTASE"/>
</dbReference>
<dbReference type="Proteomes" id="UP001437460">
    <property type="component" value="Unassembled WGS sequence"/>
</dbReference>
<dbReference type="Pfam" id="PF01252">
    <property type="entry name" value="Peptidase_A8"/>
    <property type="match status" value="1"/>
</dbReference>
<comment type="function">
    <text evidence="9">This protein specifically catalyzes the removal of signal peptides from prolipoproteins.</text>
</comment>
<dbReference type="GO" id="GO:0004190">
    <property type="term" value="F:aspartic-type endopeptidase activity"/>
    <property type="evidence" value="ECO:0007669"/>
    <property type="project" value="UniProtKB-EC"/>
</dbReference>
<comment type="pathway">
    <text evidence="9">Protein modification; lipoprotein biosynthesis (signal peptide cleavage).</text>
</comment>
<evidence type="ECO:0000256" key="5">
    <source>
        <dbReference type="ARBA" id="ARBA00022750"/>
    </source>
</evidence>
<dbReference type="RefSeq" id="WP_349228605.1">
    <property type="nucleotide sequence ID" value="NZ_JBBMFJ010000004.1"/>
</dbReference>
<dbReference type="EMBL" id="JBBMFJ010000004">
    <property type="protein sequence ID" value="MEQ2562284.1"/>
    <property type="molecule type" value="Genomic_DNA"/>
</dbReference>
<sequence>MKTRGFNLLSWAALSLALVLFDQYTKLLAVAHLKGKTPFVILDGVFELLYSENRGAAFGMLQGKQGFFFVIGAVVVAAAIYVMWRMPGWSSLRYLGLRVCTILITAGALGNMVDRTSQGYVVDFLYFKLIDFPIFNVADIYVTTATAALLFFLCFFYKEEDLAIFEWKKGDRR</sequence>
<evidence type="ECO:0000256" key="2">
    <source>
        <dbReference type="ARBA" id="ARBA00022475"/>
    </source>
</evidence>
<keyword evidence="8 9" id="KW-0472">Membrane</keyword>
<dbReference type="InterPro" id="IPR001872">
    <property type="entry name" value="Peptidase_A8"/>
</dbReference>
<feature type="active site" evidence="9">
    <location>
        <position position="139"/>
    </location>
</feature>
<dbReference type="PANTHER" id="PTHR33695:SF1">
    <property type="entry name" value="LIPOPROTEIN SIGNAL PEPTIDASE"/>
    <property type="match status" value="1"/>
</dbReference>
<dbReference type="HAMAP" id="MF_00161">
    <property type="entry name" value="LspA"/>
    <property type="match status" value="1"/>
</dbReference>
<keyword evidence="3 9" id="KW-0645">Protease</keyword>
<protein>
    <recommendedName>
        <fullName evidence="9">Lipoprotein signal peptidase</fullName>
        <ecNumber evidence="9">3.4.23.36</ecNumber>
    </recommendedName>
    <alternativeName>
        <fullName evidence="9">Prolipoprotein signal peptidase</fullName>
    </alternativeName>
    <alternativeName>
        <fullName evidence="9">Signal peptidase II</fullName>
        <shortName evidence="9">SPase II</shortName>
    </alternativeName>
</protein>
<feature type="transmembrane region" description="Helical" evidence="9">
    <location>
        <begin position="66"/>
        <end position="83"/>
    </location>
</feature>
<dbReference type="NCBIfam" id="TIGR00077">
    <property type="entry name" value="lspA"/>
    <property type="match status" value="1"/>
</dbReference>
<evidence type="ECO:0000313" key="11">
    <source>
        <dbReference type="EMBL" id="MEQ2562284.1"/>
    </source>
</evidence>
<feature type="transmembrane region" description="Helical" evidence="9">
    <location>
        <begin position="95"/>
        <end position="113"/>
    </location>
</feature>
<feature type="transmembrane region" description="Helical" evidence="9">
    <location>
        <begin position="133"/>
        <end position="157"/>
    </location>
</feature>
<evidence type="ECO:0000256" key="1">
    <source>
        <dbReference type="ARBA" id="ARBA00006139"/>
    </source>
</evidence>
<reference evidence="11 12" key="1">
    <citation type="submission" date="2024-03" db="EMBL/GenBank/DDBJ databases">
        <title>Human intestinal bacterial collection.</title>
        <authorList>
            <person name="Pauvert C."/>
            <person name="Hitch T.C.A."/>
            <person name="Clavel T."/>
        </authorList>
    </citation>
    <scope>NUCLEOTIDE SEQUENCE [LARGE SCALE GENOMIC DNA]</scope>
    <source>
        <strain evidence="11 12">CLA-AP-H27</strain>
    </source>
</reference>
<gene>
    <name evidence="9 11" type="primary">lspA</name>
    <name evidence="11" type="ORF">WMO41_03700</name>
</gene>
<comment type="subcellular location">
    <subcellularLocation>
        <location evidence="9">Cell membrane</location>
        <topology evidence="9">Multi-pass membrane protein</topology>
    </subcellularLocation>
</comment>
<keyword evidence="4 9" id="KW-0812">Transmembrane</keyword>
<evidence type="ECO:0000256" key="9">
    <source>
        <dbReference type="HAMAP-Rule" id="MF_00161"/>
    </source>
</evidence>
<feature type="active site" evidence="9">
    <location>
        <position position="123"/>
    </location>
</feature>
<evidence type="ECO:0000256" key="10">
    <source>
        <dbReference type="RuleBase" id="RU004181"/>
    </source>
</evidence>
<comment type="similarity">
    <text evidence="1 9 10">Belongs to the peptidase A8 family.</text>
</comment>
<organism evidence="11 12">
    <name type="scientific">Ventrimonas faecis</name>
    <dbReference type="NCBI Taxonomy" id="3133170"/>
    <lineage>
        <taxon>Bacteria</taxon>
        <taxon>Bacillati</taxon>
        <taxon>Bacillota</taxon>
        <taxon>Clostridia</taxon>
        <taxon>Lachnospirales</taxon>
        <taxon>Lachnospiraceae</taxon>
        <taxon>Ventrimonas</taxon>
    </lineage>
</organism>
<name>A0ABV1HIZ6_9FIRM</name>
<keyword evidence="7 9" id="KW-1133">Transmembrane helix</keyword>